<organism evidence="1 2">
    <name type="scientific">Pseudomonas monteilii</name>
    <dbReference type="NCBI Taxonomy" id="76759"/>
    <lineage>
        <taxon>Bacteria</taxon>
        <taxon>Pseudomonadati</taxon>
        <taxon>Pseudomonadota</taxon>
        <taxon>Gammaproteobacteria</taxon>
        <taxon>Pseudomonadales</taxon>
        <taxon>Pseudomonadaceae</taxon>
        <taxon>Pseudomonas</taxon>
    </lineage>
</organism>
<sequence length="147" mass="16726">MTRVKPMQAGDYFSIPMEDGRFATSQIIWLGAESKEQKFKKVFAFAVVSISSSEEVPEDARYLVFKDHRGSFTVIFTAVDRLKAGEWPILQHSVVSDSALKDFEFNMAGTLYRRGSPVRILAIEEYQNHILMSVSGFALVEKFLQQH</sequence>
<proteinExistence type="predicted"/>
<comment type="caution">
    <text evidence="1">The sequence shown here is derived from an EMBL/GenBank/DDBJ whole genome shotgun (WGS) entry which is preliminary data.</text>
</comment>
<protein>
    <submittedName>
        <fullName evidence="1">Uncharacterized protein</fullName>
    </submittedName>
</protein>
<accession>A0A2N1IPD0</accession>
<evidence type="ECO:0000313" key="2">
    <source>
        <dbReference type="Proteomes" id="UP000233399"/>
    </source>
</evidence>
<dbReference type="RefSeq" id="WP_028697405.1">
    <property type="nucleotide sequence ID" value="NZ_KK214941.1"/>
</dbReference>
<evidence type="ECO:0000313" key="1">
    <source>
        <dbReference type="EMBL" id="PKI20240.1"/>
    </source>
</evidence>
<reference evidence="1 2" key="1">
    <citation type="submission" date="2017-12" db="EMBL/GenBank/DDBJ databases">
        <title>Isolation and characterization of an aerobic denitrifying Pseudomonas monteilii CY06 from aquaculture ponds.</title>
        <authorList>
            <person name="Ma Q."/>
            <person name="Cai Y."/>
            <person name="He Z."/>
        </authorList>
    </citation>
    <scope>NUCLEOTIDE SEQUENCE [LARGE SCALE GENOMIC DNA]</scope>
    <source>
        <strain evidence="1 2">CY06</strain>
    </source>
</reference>
<gene>
    <name evidence="1" type="ORF">CXB65_17110</name>
</gene>
<name>A0A2N1IPD0_9PSED</name>
<dbReference type="EMBL" id="PJCG01000033">
    <property type="protein sequence ID" value="PKI20240.1"/>
    <property type="molecule type" value="Genomic_DNA"/>
</dbReference>
<dbReference type="AlphaFoldDB" id="A0A2N1IPD0"/>
<dbReference type="Proteomes" id="UP000233399">
    <property type="component" value="Unassembled WGS sequence"/>
</dbReference>